<dbReference type="InterPro" id="IPR012816">
    <property type="entry name" value="NADAR"/>
</dbReference>
<evidence type="ECO:0000313" key="3">
    <source>
        <dbReference type="EMBL" id="KAK0529292.1"/>
    </source>
</evidence>
<dbReference type="Pfam" id="PF08719">
    <property type="entry name" value="NADAR"/>
    <property type="match status" value="1"/>
</dbReference>
<dbReference type="NCBIfam" id="TIGR02464">
    <property type="entry name" value="ribofla_fusion"/>
    <property type="match status" value="1"/>
</dbReference>
<gene>
    <name evidence="3" type="ORF">OC842_004280</name>
</gene>
<feature type="compositionally biased region" description="Pro residues" evidence="1">
    <location>
        <begin position="218"/>
        <end position="230"/>
    </location>
</feature>
<protein>
    <recommendedName>
        <fullName evidence="2">NADAR domain-containing protein</fullName>
    </recommendedName>
</protein>
<dbReference type="Proteomes" id="UP001176521">
    <property type="component" value="Unassembled WGS sequence"/>
</dbReference>
<dbReference type="SUPFAM" id="SSF143990">
    <property type="entry name" value="YbiA-like"/>
    <property type="match status" value="1"/>
</dbReference>
<evidence type="ECO:0000313" key="4">
    <source>
        <dbReference type="Proteomes" id="UP001176521"/>
    </source>
</evidence>
<keyword evidence="4" id="KW-1185">Reference proteome</keyword>
<comment type="caution">
    <text evidence="3">The sequence shown here is derived from an EMBL/GenBank/DDBJ whole genome shotgun (WGS) entry which is preliminary data.</text>
</comment>
<feature type="compositionally biased region" description="Basic and acidic residues" evidence="1">
    <location>
        <begin position="107"/>
        <end position="123"/>
    </location>
</feature>
<feature type="region of interest" description="Disordered" evidence="1">
    <location>
        <begin position="24"/>
        <end position="247"/>
    </location>
</feature>
<dbReference type="Gene3D" id="1.10.357.40">
    <property type="entry name" value="YbiA-like"/>
    <property type="match status" value="1"/>
</dbReference>
<feature type="domain" description="NADAR" evidence="2">
    <location>
        <begin position="374"/>
        <end position="512"/>
    </location>
</feature>
<dbReference type="AlphaFoldDB" id="A0AAN6JKB8"/>
<reference evidence="3" key="1">
    <citation type="journal article" date="2023" name="PhytoFront">
        <title>Draft Genome Resources of Seven Strains of Tilletia horrida, Causal Agent of Kernel Smut of Rice.</title>
        <authorList>
            <person name="Khanal S."/>
            <person name="Antony Babu S."/>
            <person name="Zhou X.G."/>
        </authorList>
    </citation>
    <scope>NUCLEOTIDE SEQUENCE</scope>
    <source>
        <strain evidence="3">TX3</strain>
    </source>
</reference>
<organism evidence="3 4">
    <name type="scientific">Tilletia horrida</name>
    <dbReference type="NCBI Taxonomy" id="155126"/>
    <lineage>
        <taxon>Eukaryota</taxon>
        <taxon>Fungi</taxon>
        <taxon>Dikarya</taxon>
        <taxon>Basidiomycota</taxon>
        <taxon>Ustilaginomycotina</taxon>
        <taxon>Exobasidiomycetes</taxon>
        <taxon>Tilletiales</taxon>
        <taxon>Tilletiaceae</taxon>
        <taxon>Tilletia</taxon>
    </lineage>
</organism>
<sequence length="603" mass="64874">MSSNNQFDVLRGLPDTDADLIGHQIEAIKKEPRKHGAKGLIKEHNELGHTASKRRLSQVSSRPADQPSPPAPAEPDLSRKHKRQRQRSQSSNTPVSASGPNPADLGQRLDEVKDVRAEKDKKRNSAAAVAAAGSTSSTATVMVEALPPAVPPKKKVQGDVRQAKKGPAKEHRVRGNEGERQKQSAAGSPENDKPSQGVQKQKQKQEPERPLGASPGGRPTPPQGGRPPGSPLTGVPSAFPPSLTQMTLVQPPNFQSIMSPVLAPASNPWLHSDHARRQASVQRTESWAQQHPAAVRNAPVASDAATTASAYRSVPAPPTLSSPTIQSHDFAGPSPPPGSSYLGAVDSVLIVGPPEETINVDESNPKNDFGEMRFYHRGQAGYYLTNFYRSPFMRDGQMYGTSEAYFQSRKFLHEPLIAKQVASAPNARTALDLARKYRHDTRPDWTHVSVGEMFDACMLKFMSNSHLRAQLLATDDAHLVEAAPDDYFWGEGRARTGRNELGHVLVAVRTALLQLEHARARAVQASEARTDAGKGDVSAQARPRRGQASNADGGGGGAAPRPLSSGTNASLASAISRMALQAKRIATRLRRAVLLGTHREAKL</sequence>
<evidence type="ECO:0000256" key="1">
    <source>
        <dbReference type="SAM" id="MobiDB-lite"/>
    </source>
</evidence>
<evidence type="ECO:0000259" key="2">
    <source>
        <dbReference type="Pfam" id="PF08719"/>
    </source>
</evidence>
<proteinExistence type="predicted"/>
<dbReference type="CDD" id="cd15457">
    <property type="entry name" value="NADAR"/>
    <property type="match status" value="1"/>
</dbReference>
<dbReference type="EMBL" id="JAPDMQ010000247">
    <property type="protein sequence ID" value="KAK0529292.1"/>
    <property type="molecule type" value="Genomic_DNA"/>
</dbReference>
<feature type="region of interest" description="Disordered" evidence="1">
    <location>
        <begin position="309"/>
        <end position="338"/>
    </location>
</feature>
<feature type="compositionally biased region" description="Basic and acidic residues" evidence="1">
    <location>
        <begin position="156"/>
        <end position="182"/>
    </location>
</feature>
<feature type="compositionally biased region" description="Low complexity" evidence="1">
    <location>
        <begin position="125"/>
        <end position="141"/>
    </location>
</feature>
<dbReference type="InterPro" id="IPR037238">
    <property type="entry name" value="YbiA-like_sf"/>
</dbReference>
<accession>A0AAN6JKB8</accession>
<name>A0AAN6JKB8_9BASI</name>
<feature type="region of interest" description="Disordered" evidence="1">
    <location>
        <begin position="523"/>
        <end position="566"/>
    </location>
</feature>